<organism evidence="1 2">
    <name type="scientific">Aliirhizobium smilacinae</name>
    <dbReference type="NCBI Taxonomy" id="1395944"/>
    <lineage>
        <taxon>Bacteria</taxon>
        <taxon>Pseudomonadati</taxon>
        <taxon>Pseudomonadota</taxon>
        <taxon>Alphaproteobacteria</taxon>
        <taxon>Hyphomicrobiales</taxon>
        <taxon>Rhizobiaceae</taxon>
        <taxon>Aliirhizobium</taxon>
    </lineage>
</organism>
<name>A0A5C4XK66_9HYPH</name>
<reference evidence="1 2" key="1">
    <citation type="submission" date="2019-06" db="EMBL/GenBank/DDBJ databases">
        <title>The draft genome of Rhizobium smilacinae PTYR-5.</title>
        <authorList>
            <person name="Liu L."/>
            <person name="Li L."/>
            <person name="Zhang X."/>
        </authorList>
    </citation>
    <scope>NUCLEOTIDE SEQUENCE [LARGE SCALE GENOMIC DNA]</scope>
    <source>
        <strain evidence="1 2">PTYR-5</strain>
    </source>
</reference>
<evidence type="ECO:0000313" key="1">
    <source>
        <dbReference type="EMBL" id="TNM62904.1"/>
    </source>
</evidence>
<protein>
    <submittedName>
        <fullName evidence="1">Uncharacterized protein</fullName>
    </submittedName>
</protein>
<keyword evidence="2" id="KW-1185">Reference proteome</keyword>
<dbReference type="OrthoDB" id="7365361at2"/>
<gene>
    <name evidence="1" type="ORF">FHP24_16945</name>
</gene>
<dbReference type="Proteomes" id="UP000311605">
    <property type="component" value="Unassembled WGS sequence"/>
</dbReference>
<dbReference type="AlphaFoldDB" id="A0A5C4XK66"/>
<comment type="caution">
    <text evidence="1">The sequence shown here is derived from an EMBL/GenBank/DDBJ whole genome shotgun (WGS) entry which is preliminary data.</text>
</comment>
<evidence type="ECO:0000313" key="2">
    <source>
        <dbReference type="Proteomes" id="UP000311605"/>
    </source>
</evidence>
<accession>A0A5C4XK66</accession>
<dbReference type="EMBL" id="VDMN01000003">
    <property type="protein sequence ID" value="TNM62904.1"/>
    <property type="molecule type" value="Genomic_DNA"/>
</dbReference>
<proteinExistence type="predicted"/>
<dbReference type="RefSeq" id="WP_139677397.1">
    <property type="nucleotide sequence ID" value="NZ_VDMN01000003.1"/>
</dbReference>
<sequence length="72" mass="7918">MDRDLTVSEVLVDPLIAQLRKADLIGNAAFAQLMESAARVHSRRAINNLGEERATAFYCAIESANRAEACLR</sequence>